<reference evidence="2" key="1">
    <citation type="submission" date="2020-07" db="EMBL/GenBank/DDBJ databases">
        <title>The High-quality genome of the commercially important snow crab, Chionoecetes opilio.</title>
        <authorList>
            <person name="Jeong J.-H."/>
            <person name="Ryu S."/>
        </authorList>
    </citation>
    <scope>NUCLEOTIDE SEQUENCE</scope>
    <source>
        <strain evidence="2">MADBK_172401_WGS</strain>
        <tissue evidence="2">Digestive gland</tissue>
    </source>
</reference>
<protein>
    <submittedName>
        <fullName evidence="2">Uncharacterized protein</fullName>
    </submittedName>
</protein>
<accession>A0A8J5D3V8</accession>
<gene>
    <name evidence="2" type="ORF">GWK47_032313</name>
</gene>
<comment type="caution">
    <text evidence="2">The sequence shown here is derived from an EMBL/GenBank/DDBJ whole genome shotgun (WGS) entry which is preliminary data.</text>
</comment>
<proteinExistence type="predicted"/>
<keyword evidence="3" id="KW-1185">Reference proteome</keyword>
<name>A0A8J5D3V8_CHIOP</name>
<feature type="region of interest" description="Disordered" evidence="1">
    <location>
        <begin position="261"/>
        <end position="289"/>
    </location>
</feature>
<evidence type="ECO:0000313" key="3">
    <source>
        <dbReference type="Proteomes" id="UP000770661"/>
    </source>
</evidence>
<dbReference type="AlphaFoldDB" id="A0A8J5D3V8"/>
<feature type="compositionally biased region" description="Pro residues" evidence="1">
    <location>
        <begin position="330"/>
        <end position="347"/>
    </location>
</feature>
<evidence type="ECO:0000256" key="1">
    <source>
        <dbReference type="SAM" id="MobiDB-lite"/>
    </source>
</evidence>
<evidence type="ECO:0000313" key="2">
    <source>
        <dbReference type="EMBL" id="KAG0728522.1"/>
    </source>
</evidence>
<dbReference type="Proteomes" id="UP000770661">
    <property type="component" value="Unassembled WGS sequence"/>
</dbReference>
<organism evidence="2 3">
    <name type="scientific">Chionoecetes opilio</name>
    <name type="common">Atlantic snow crab</name>
    <name type="synonym">Cancer opilio</name>
    <dbReference type="NCBI Taxonomy" id="41210"/>
    <lineage>
        <taxon>Eukaryota</taxon>
        <taxon>Metazoa</taxon>
        <taxon>Ecdysozoa</taxon>
        <taxon>Arthropoda</taxon>
        <taxon>Crustacea</taxon>
        <taxon>Multicrustacea</taxon>
        <taxon>Malacostraca</taxon>
        <taxon>Eumalacostraca</taxon>
        <taxon>Eucarida</taxon>
        <taxon>Decapoda</taxon>
        <taxon>Pleocyemata</taxon>
        <taxon>Brachyura</taxon>
        <taxon>Eubrachyura</taxon>
        <taxon>Majoidea</taxon>
        <taxon>Majidae</taxon>
        <taxon>Chionoecetes</taxon>
    </lineage>
</organism>
<feature type="compositionally biased region" description="Basic and acidic residues" evidence="1">
    <location>
        <begin position="276"/>
        <end position="285"/>
    </location>
</feature>
<dbReference type="EMBL" id="JACEEZ010002116">
    <property type="protein sequence ID" value="KAG0728522.1"/>
    <property type="molecule type" value="Genomic_DNA"/>
</dbReference>
<feature type="region of interest" description="Disordered" evidence="1">
    <location>
        <begin position="324"/>
        <end position="347"/>
    </location>
</feature>
<sequence length="347" mass="37689">MVRDAVTSLTPSPVVVVVAAAVDDDDQCISDVKAPIRPSCRLSSPGDAAAPYARRHLYYTTITKTTRLCCSPASDLSGSFVLKVCKLLPLIKTVRGVTGMLGAMRSFAKVEDSDAPIKRACVCDGAWRKRCCRDGLRLKCGHPEDEVAPYTLWLFMFAKILHIPLLTGHKGHADVSLSTTTTKSSVRLKQSGGDTKHHFFFQVYSPTPPDFPPYPLLAPHLRGSHVLKMQNEEEPETMEEPQWPPPGPAITRPQGFMGKISMGKGPGDPNLNGKGKAREERRGDDDLLTPFFPVSLRTHEVKPLTMGPPCSTASLNLSNLILSSLAQPLSTPPSSPRPPTPPPPTDL</sequence>